<sequence>MGRYCGPRSAICLVVLLSLVGLAGCSNDSSGEVGVNPGENQPVSLLLEDFKIDDLRWSAYPGFLKAIEPNASDADEAREIIREMANAVAPFLKFQPEVQETGPVQFDSSRNAVDLMNWVIYNDLVKNFEDGRAAISRAIDRGEPARYQNDRIQFVQEREDETLVWSYILAWVHIAEAEGDDPTAEATEDLVGRTISNAVVRVILAVNSPGSEITVFPAATFRANGPQVTPEARITSFSLPLATDTPAPANGVEAVPPATTLNQSWTGREDLWTWTSEVARSFGANDEVRCAHLRADYASGQAYFYTSATPSRVGLQDTTDPDNLPVEGEADTPRCGAVYPTSTEPGNAKAVWQLVPENEGLRN</sequence>
<feature type="signal peptide" evidence="1">
    <location>
        <begin position="1"/>
        <end position="23"/>
    </location>
</feature>
<organism evidence="2 3">
    <name type="scientific">Hydrocarboniclastica marina</name>
    <dbReference type="NCBI Taxonomy" id="2259620"/>
    <lineage>
        <taxon>Bacteria</taxon>
        <taxon>Pseudomonadati</taxon>
        <taxon>Pseudomonadota</taxon>
        <taxon>Gammaproteobacteria</taxon>
        <taxon>Alteromonadales</taxon>
        <taxon>Alteromonadaceae</taxon>
        <taxon>Hydrocarboniclastica</taxon>
    </lineage>
</organism>
<proteinExistence type="predicted"/>
<reference evidence="2 3" key="1">
    <citation type="submission" date="2018-07" db="EMBL/GenBank/DDBJ databases">
        <title>Marsedoiliclastica nanhaica gen. nov. sp. nov., a novel marine hydrocarbonoclastic bacterium isolated from an in-situ enriched hydrocarbon-degrading consortium in deep-sea sediment.</title>
        <authorList>
            <person name="Dong C."/>
            <person name="Ma T."/>
            <person name="Liu R."/>
            <person name="Shao Z."/>
        </authorList>
    </citation>
    <scope>NUCLEOTIDE SEQUENCE [LARGE SCALE GENOMIC DNA]</scope>
    <source>
        <strain evidence="3">soil36-7</strain>
    </source>
</reference>
<dbReference type="Proteomes" id="UP000298049">
    <property type="component" value="Chromosome"/>
</dbReference>
<keyword evidence="3" id="KW-1185">Reference proteome</keyword>
<dbReference type="RefSeq" id="WP_136545851.1">
    <property type="nucleotide sequence ID" value="NZ_CP031093.1"/>
</dbReference>
<evidence type="ECO:0000256" key="1">
    <source>
        <dbReference type="SAM" id="SignalP"/>
    </source>
</evidence>
<gene>
    <name evidence="2" type="ORF">soil367_00420</name>
</gene>
<name>A0A4P7XEM6_9ALTE</name>
<dbReference type="OrthoDB" id="6354562at2"/>
<evidence type="ECO:0000313" key="2">
    <source>
        <dbReference type="EMBL" id="QCF24542.1"/>
    </source>
</evidence>
<feature type="chain" id="PRO_5020669870" evidence="1">
    <location>
        <begin position="24"/>
        <end position="363"/>
    </location>
</feature>
<evidence type="ECO:0000313" key="3">
    <source>
        <dbReference type="Proteomes" id="UP000298049"/>
    </source>
</evidence>
<dbReference type="EMBL" id="CP031093">
    <property type="protein sequence ID" value="QCF24542.1"/>
    <property type="molecule type" value="Genomic_DNA"/>
</dbReference>
<dbReference type="PROSITE" id="PS51257">
    <property type="entry name" value="PROKAR_LIPOPROTEIN"/>
    <property type="match status" value="1"/>
</dbReference>
<keyword evidence="1" id="KW-0732">Signal</keyword>
<dbReference type="KEGG" id="hmi:soil367_00420"/>
<accession>A0A4P7XEM6</accession>
<dbReference type="AlphaFoldDB" id="A0A4P7XEM6"/>
<protein>
    <submittedName>
        <fullName evidence="2">Uncharacterized protein</fullName>
    </submittedName>
</protein>